<accession>A0A9X2MHX3</accession>
<organism evidence="8 9">
    <name type="scientific">Anaerosalibacter massiliensis</name>
    <dbReference type="NCBI Taxonomy" id="1347392"/>
    <lineage>
        <taxon>Bacteria</taxon>
        <taxon>Bacillati</taxon>
        <taxon>Bacillota</taxon>
        <taxon>Tissierellia</taxon>
        <taxon>Tissierellales</taxon>
        <taxon>Sporanaerobacteraceae</taxon>
        <taxon>Anaerosalibacter</taxon>
    </lineage>
</organism>
<dbReference type="InterPro" id="IPR037272">
    <property type="entry name" value="SNS_sf"/>
</dbReference>
<dbReference type="InterPro" id="IPR000175">
    <property type="entry name" value="Na/ntran_symport"/>
</dbReference>
<keyword evidence="3 6" id="KW-0812">Transmembrane</keyword>
<dbReference type="AlphaFoldDB" id="A0A9X2MHX3"/>
<feature type="transmembrane region" description="Helical" evidence="7">
    <location>
        <begin position="426"/>
        <end position="446"/>
    </location>
</feature>
<dbReference type="PROSITE" id="PS50267">
    <property type="entry name" value="NA_NEUROTRAN_SYMP_3"/>
    <property type="match status" value="1"/>
</dbReference>
<evidence type="ECO:0000313" key="9">
    <source>
        <dbReference type="Proteomes" id="UP001142078"/>
    </source>
</evidence>
<dbReference type="GO" id="GO:0016020">
    <property type="term" value="C:membrane"/>
    <property type="evidence" value="ECO:0007669"/>
    <property type="project" value="UniProtKB-SubCell"/>
</dbReference>
<evidence type="ECO:0000256" key="3">
    <source>
        <dbReference type="ARBA" id="ARBA00022692"/>
    </source>
</evidence>
<keyword evidence="9" id="KW-1185">Reference proteome</keyword>
<evidence type="ECO:0000256" key="7">
    <source>
        <dbReference type="SAM" id="Phobius"/>
    </source>
</evidence>
<dbReference type="CDD" id="cd10336">
    <property type="entry name" value="SLC6sbd_Tyt1-Like"/>
    <property type="match status" value="1"/>
</dbReference>
<evidence type="ECO:0000256" key="1">
    <source>
        <dbReference type="ARBA" id="ARBA00004141"/>
    </source>
</evidence>
<comment type="subcellular location">
    <subcellularLocation>
        <location evidence="1">Membrane</location>
        <topology evidence="1">Multi-pass membrane protein</topology>
    </subcellularLocation>
</comment>
<gene>
    <name evidence="8" type="ORF">NSA23_06855</name>
</gene>
<dbReference type="Proteomes" id="UP001142078">
    <property type="component" value="Unassembled WGS sequence"/>
</dbReference>
<dbReference type="RefSeq" id="WP_042680587.1">
    <property type="nucleotide sequence ID" value="NZ_CABKTM010000020.1"/>
</dbReference>
<dbReference type="NCBIfam" id="NF037979">
    <property type="entry name" value="Na_transp"/>
    <property type="match status" value="1"/>
</dbReference>
<feature type="transmembrane region" description="Helical" evidence="7">
    <location>
        <begin position="38"/>
        <end position="63"/>
    </location>
</feature>
<dbReference type="PROSITE" id="PS00610">
    <property type="entry name" value="NA_NEUROTRAN_SYMP_1"/>
    <property type="match status" value="1"/>
</dbReference>
<evidence type="ECO:0000256" key="4">
    <source>
        <dbReference type="ARBA" id="ARBA00022989"/>
    </source>
</evidence>
<protein>
    <recommendedName>
        <fullName evidence="6">Transporter</fullName>
    </recommendedName>
</protein>
<feature type="transmembrane region" description="Helical" evidence="7">
    <location>
        <begin position="305"/>
        <end position="329"/>
    </location>
</feature>
<evidence type="ECO:0000256" key="5">
    <source>
        <dbReference type="ARBA" id="ARBA00023136"/>
    </source>
</evidence>
<keyword evidence="6" id="KW-0769">Symport</keyword>
<feature type="transmembrane region" description="Helical" evidence="7">
    <location>
        <begin position="250"/>
        <end position="276"/>
    </location>
</feature>
<comment type="caution">
    <text evidence="8">The sequence shown here is derived from an EMBL/GenBank/DDBJ whole genome shotgun (WGS) entry which is preliminary data.</text>
</comment>
<comment type="similarity">
    <text evidence="6">Belongs to the sodium:neurotransmitter symporter (SNF) (TC 2.A.22) family.</text>
</comment>
<feature type="transmembrane region" description="Helical" evidence="7">
    <location>
        <begin position="84"/>
        <end position="110"/>
    </location>
</feature>
<name>A0A9X2MHX3_9FIRM</name>
<dbReference type="EMBL" id="JANJZL010000003">
    <property type="protein sequence ID" value="MCR2043838.1"/>
    <property type="molecule type" value="Genomic_DNA"/>
</dbReference>
<reference evidence="8" key="1">
    <citation type="submission" date="2022-07" db="EMBL/GenBank/DDBJ databases">
        <title>Enhanced cultured diversity of the mouse gut microbiota enables custom-made synthetic communities.</title>
        <authorList>
            <person name="Afrizal A."/>
        </authorList>
    </citation>
    <scope>NUCLEOTIDE SEQUENCE</scope>
    <source>
        <strain evidence="8">DSM 29482</strain>
    </source>
</reference>
<dbReference type="Pfam" id="PF00209">
    <property type="entry name" value="SNF"/>
    <property type="match status" value="2"/>
</dbReference>
<dbReference type="PRINTS" id="PR00176">
    <property type="entry name" value="NANEUSMPORT"/>
</dbReference>
<dbReference type="PANTHER" id="PTHR42948">
    <property type="entry name" value="TRANSPORTER"/>
    <property type="match status" value="1"/>
</dbReference>
<dbReference type="PANTHER" id="PTHR42948:SF1">
    <property type="entry name" value="TRANSPORTER"/>
    <property type="match status" value="1"/>
</dbReference>
<feature type="transmembrane region" description="Helical" evidence="7">
    <location>
        <begin position="141"/>
        <end position="160"/>
    </location>
</feature>
<keyword evidence="5 7" id="KW-0472">Membrane</keyword>
<keyword evidence="4 7" id="KW-1133">Transmembrane helix</keyword>
<feature type="transmembrane region" description="Helical" evidence="7">
    <location>
        <begin position="217"/>
        <end position="238"/>
    </location>
</feature>
<dbReference type="InterPro" id="IPR047218">
    <property type="entry name" value="YocR/YhdH-like"/>
</dbReference>
<feature type="transmembrane region" description="Helical" evidence="7">
    <location>
        <begin position="172"/>
        <end position="190"/>
    </location>
</feature>
<evidence type="ECO:0000256" key="6">
    <source>
        <dbReference type="RuleBase" id="RU003732"/>
    </source>
</evidence>
<keyword evidence="2 6" id="KW-0813">Transport</keyword>
<feature type="transmembrane region" description="Helical" evidence="7">
    <location>
        <begin position="341"/>
        <end position="359"/>
    </location>
</feature>
<feature type="transmembrane region" description="Helical" evidence="7">
    <location>
        <begin position="379"/>
        <end position="400"/>
    </location>
</feature>
<sequence length="448" mass="49073">MERETFSSKLGVLAAAAGSAIGLGNIWKFPYITGKNGGAAFILVYIICIALIGVVMMMSEFALGRKTKSNPIGAFKKLRPEGKWHYTGILAVLTSFIILSFYLMIAGWIFSYFAKSLTGELISIAPESLGSYFETITSNTFSVLFWNVIIIAITSFIVISGVQKGIEKYSKILMPILLITLIILIFRSLTLKGAKEGLDFLLKPDFSKLTTKAVLEALGHAFYTLSLGMGIIITYGSYVKKDENLKSLSFQIIIADTVIAIMAGMVIFPAVFAYGFEPEAGPSLIFITLPAVFQSMPLGGIFETLFFLLVGVAAITSTISLLEVLVSALGEEFNLDRKKTILIVSIALFLLSIPSSLSFGSWSGIKVLGLSFFDLFDFIASYIFLPIVGILTCIFISHVWGTKNAFNEIVGEEVYSSRNYKTYNFLIKYIAPIAILIILLYSTGIISF</sequence>
<evidence type="ECO:0000256" key="2">
    <source>
        <dbReference type="ARBA" id="ARBA00022448"/>
    </source>
</evidence>
<dbReference type="OrthoDB" id="9762833at2"/>
<evidence type="ECO:0000313" key="8">
    <source>
        <dbReference type="EMBL" id="MCR2043838.1"/>
    </source>
</evidence>
<proteinExistence type="inferred from homology"/>
<dbReference type="GO" id="GO:0015293">
    <property type="term" value="F:symporter activity"/>
    <property type="evidence" value="ECO:0007669"/>
    <property type="project" value="UniProtKB-KW"/>
</dbReference>
<dbReference type="SUPFAM" id="SSF161070">
    <property type="entry name" value="SNF-like"/>
    <property type="match status" value="1"/>
</dbReference>